<evidence type="ECO:0000259" key="13">
    <source>
        <dbReference type="Pfam" id="PF00487"/>
    </source>
</evidence>
<evidence type="ECO:0000313" key="16">
    <source>
        <dbReference type="Proteomes" id="UP000557688"/>
    </source>
</evidence>
<dbReference type="GO" id="GO:0004497">
    <property type="term" value="F:monooxygenase activity"/>
    <property type="evidence" value="ECO:0007669"/>
    <property type="project" value="UniProtKB-KW"/>
</dbReference>
<name>A0A839UZN3_9PROT</name>
<dbReference type="RefSeq" id="WP_176623040.1">
    <property type="nucleotide sequence ID" value="NZ_JABXXQ010000084.1"/>
</dbReference>
<reference evidence="15 17" key="1">
    <citation type="submission" date="2020-06" db="EMBL/GenBank/DDBJ databases">
        <title>Description of novel acetic acid bacteria.</title>
        <authorList>
            <person name="Sombolestani A."/>
        </authorList>
    </citation>
    <scope>NUCLEOTIDE SEQUENCE [LARGE SCALE GENOMIC DNA]</scope>
    <source>
        <strain evidence="15 17">LMG 26838</strain>
    </source>
</reference>
<evidence type="ECO:0000256" key="6">
    <source>
        <dbReference type="ARBA" id="ARBA00022723"/>
    </source>
</evidence>
<evidence type="ECO:0000313" key="17">
    <source>
        <dbReference type="Proteomes" id="UP000565205"/>
    </source>
</evidence>
<organism evidence="14 16">
    <name type="scientific">Endobacter medicaginis</name>
    <dbReference type="NCBI Taxonomy" id="1181271"/>
    <lineage>
        <taxon>Bacteria</taxon>
        <taxon>Pseudomonadati</taxon>
        <taxon>Pseudomonadota</taxon>
        <taxon>Alphaproteobacteria</taxon>
        <taxon>Acetobacterales</taxon>
        <taxon>Acetobacteraceae</taxon>
        <taxon>Endobacter</taxon>
    </lineage>
</organism>
<dbReference type="CDD" id="cd03512">
    <property type="entry name" value="Alkane-hydroxylase"/>
    <property type="match status" value="1"/>
</dbReference>
<dbReference type="EC" id="1.14.15.3" evidence="14"/>
<keyword evidence="8 14" id="KW-0560">Oxidoreductase</keyword>
<evidence type="ECO:0000256" key="11">
    <source>
        <dbReference type="ARBA" id="ARBA00023136"/>
    </source>
</evidence>
<gene>
    <name evidence="14" type="ORF">FHR90_001616</name>
    <name evidence="15" type="ORF">HUK83_06220</name>
</gene>
<dbReference type="GO" id="GO:0046872">
    <property type="term" value="F:metal ion binding"/>
    <property type="evidence" value="ECO:0007669"/>
    <property type="project" value="UniProtKB-KW"/>
</dbReference>
<feature type="transmembrane region" description="Helical" evidence="12">
    <location>
        <begin position="21"/>
        <end position="44"/>
    </location>
</feature>
<keyword evidence="10 14" id="KW-0503">Monooxygenase</keyword>
<evidence type="ECO:0000313" key="15">
    <source>
        <dbReference type="EMBL" id="NVN29929.1"/>
    </source>
</evidence>
<evidence type="ECO:0000256" key="5">
    <source>
        <dbReference type="ARBA" id="ARBA00022692"/>
    </source>
</evidence>
<dbReference type="EMBL" id="JACHXV010000005">
    <property type="protein sequence ID" value="MBB3173784.1"/>
    <property type="molecule type" value="Genomic_DNA"/>
</dbReference>
<feature type="transmembrane region" description="Helical" evidence="12">
    <location>
        <begin position="96"/>
        <end position="120"/>
    </location>
</feature>
<evidence type="ECO:0000256" key="7">
    <source>
        <dbReference type="ARBA" id="ARBA00022989"/>
    </source>
</evidence>
<evidence type="ECO:0000256" key="8">
    <source>
        <dbReference type="ARBA" id="ARBA00023002"/>
    </source>
</evidence>
<dbReference type="Pfam" id="PF00487">
    <property type="entry name" value="FA_desaturase"/>
    <property type="match status" value="1"/>
</dbReference>
<dbReference type="GO" id="GO:0006629">
    <property type="term" value="P:lipid metabolic process"/>
    <property type="evidence" value="ECO:0007669"/>
    <property type="project" value="InterPro"/>
</dbReference>
<protein>
    <submittedName>
        <fullName evidence="14">Alkane 1-monooxygenase</fullName>
        <ecNumber evidence="14">1.14.15.3</ecNumber>
    </submittedName>
</protein>
<dbReference type="AlphaFoldDB" id="A0A839UZN3"/>
<keyword evidence="6" id="KW-0479">Metal-binding</keyword>
<evidence type="ECO:0000256" key="3">
    <source>
        <dbReference type="ARBA" id="ARBA00022475"/>
    </source>
</evidence>
<dbReference type="InterPro" id="IPR033885">
    <property type="entry name" value="AlkB/XylM"/>
</dbReference>
<keyword evidence="5 12" id="KW-0812">Transmembrane</keyword>
<accession>A0A839UZN3</accession>
<keyword evidence="9" id="KW-0408">Iron</keyword>
<reference evidence="14 16" key="2">
    <citation type="submission" date="2020-08" db="EMBL/GenBank/DDBJ databases">
        <title>Genomic Encyclopedia of Type Strains, Phase III (KMG-III): the genomes of soil and plant-associated and newly described type strains.</title>
        <authorList>
            <person name="Whitman W."/>
        </authorList>
    </citation>
    <scope>NUCLEOTIDE SEQUENCE [LARGE SCALE GENOMIC DNA]</scope>
    <source>
        <strain evidence="14 16">CECT 8088</strain>
    </source>
</reference>
<dbReference type="PANTHER" id="PTHR38674:SF1">
    <property type="entry name" value="ALKANE 1-MONOOXYGENASE 1"/>
    <property type="match status" value="1"/>
</dbReference>
<comment type="similarity">
    <text evidence="2">Belongs to the fatty acid desaturase type 1 family. AlkB subfamily.</text>
</comment>
<proteinExistence type="inferred from homology"/>
<feature type="transmembrane region" description="Helical" evidence="12">
    <location>
        <begin position="126"/>
        <end position="144"/>
    </location>
</feature>
<keyword evidence="7 12" id="KW-1133">Transmembrane helix</keyword>
<dbReference type="EMBL" id="JABXXQ010000084">
    <property type="protein sequence ID" value="NVN29929.1"/>
    <property type="molecule type" value="Genomic_DNA"/>
</dbReference>
<dbReference type="PANTHER" id="PTHR38674">
    <property type="entry name" value="ALKANE 1-MONOOXYGENASE 1"/>
    <property type="match status" value="1"/>
</dbReference>
<evidence type="ECO:0000256" key="2">
    <source>
        <dbReference type="ARBA" id="ARBA00010823"/>
    </source>
</evidence>
<evidence type="ECO:0000256" key="12">
    <source>
        <dbReference type="SAM" id="Phobius"/>
    </source>
</evidence>
<keyword evidence="3" id="KW-1003">Cell membrane</keyword>
<feature type="transmembrane region" description="Helical" evidence="12">
    <location>
        <begin position="245"/>
        <end position="272"/>
    </location>
</feature>
<evidence type="ECO:0000256" key="1">
    <source>
        <dbReference type="ARBA" id="ARBA00004429"/>
    </source>
</evidence>
<dbReference type="Proteomes" id="UP000565205">
    <property type="component" value="Unassembled WGS sequence"/>
</dbReference>
<keyword evidence="16" id="KW-1185">Reference proteome</keyword>
<dbReference type="Proteomes" id="UP000557688">
    <property type="component" value="Unassembled WGS sequence"/>
</dbReference>
<comment type="subcellular location">
    <subcellularLocation>
        <location evidence="1">Cell inner membrane</location>
        <topology evidence="1">Multi-pass membrane protein</topology>
    </subcellularLocation>
</comment>
<keyword evidence="11 12" id="KW-0472">Membrane</keyword>
<feature type="transmembrane region" description="Helical" evidence="12">
    <location>
        <begin position="345"/>
        <end position="362"/>
    </location>
</feature>
<feature type="domain" description="Fatty acid desaturase" evidence="13">
    <location>
        <begin position="129"/>
        <end position="353"/>
    </location>
</feature>
<sequence>MSAIIASPAPDPSRRWVDRKYFLWLLSAAVPVIVCLSLATFTWLSRRWGIHGWTELALWLLPFLIYVVVPMGDMVFGDDRSNPPEEAMAALEASFYYRALLFAYTPVQYVVTIWCAWIVTSQALDVFGYAGAVLAAGGVNGLGINTAHELGHKAEAIDRWVSRLTLAPSAYGHFYVEHNRGHHLHVATPEDPASARMGESLWEFLPRTVWGSLVSAWRLERRRLNNHGCRAWSVRNQILQSWSMTILLFGSVTTAFGWPALLFLIVQALYAISLLETVNYLEHYGLARRRLPNGRYEPCRPVHSWNSSHVVSNLLLYHLQRHSDHHAHPRRRYQTLRHFDESPQLPAGYATMIVLAYVPPLWRRVMDRRVAAHYGGDLDRAAIKPGRRSVVEAGLDRGA</sequence>
<evidence type="ECO:0000256" key="4">
    <source>
        <dbReference type="ARBA" id="ARBA00022519"/>
    </source>
</evidence>
<dbReference type="InterPro" id="IPR005804">
    <property type="entry name" value="FA_desaturase_dom"/>
</dbReference>
<feature type="transmembrane region" description="Helical" evidence="12">
    <location>
        <begin position="56"/>
        <end position="76"/>
    </location>
</feature>
<evidence type="ECO:0000313" key="14">
    <source>
        <dbReference type="EMBL" id="MBB3173784.1"/>
    </source>
</evidence>
<evidence type="ECO:0000256" key="9">
    <source>
        <dbReference type="ARBA" id="ARBA00023004"/>
    </source>
</evidence>
<comment type="caution">
    <text evidence="14">The sequence shown here is derived from an EMBL/GenBank/DDBJ whole genome shotgun (WGS) entry which is preliminary data.</text>
</comment>
<evidence type="ECO:0000256" key="10">
    <source>
        <dbReference type="ARBA" id="ARBA00023033"/>
    </source>
</evidence>
<dbReference type="GO" id="GO:0005886">
    <property type="term" value="C:plasma membrane"/>
    <property type="evidence" value="ECO:0007669"/>
    <property type="project" value="UniProtKB-SubCell"/>
</dbReference>
<keyword evidence="4" id="KW-0997">Cell inner membrane</keyword>